<protein>
    <submittedName>
        <fullName evidence="2">Uncharacterized protein LOC127748306</fullName>
    </submittedName>
</protein>
<dbReference type="GeneID" id="127748306"/>
<reference evidence="2" key="2">
    <citation type="submission" date="2025-08" db="UniProtKB">
        <authorList>
            <consortium name="RefSeq"/>
        </authorList>
    </citation>
    <scope>IDENTIFICATION</scope>
    <source>
        <tissue evidence="2">Whole plant</tissue>
    </source>
</reference>
<accession>A0A9C6TL11</accession>
<sequence length="132" mass="15757">MDYERAGDERKLQLQELESLCLEAYENSKLYKEKVKAVHDKSIKRREFQPGDFVLLYNSRMRLMLGKLRSRWDGPYRVEKVEPYRVFHLNHPSSSELIMVNGHRFKLFHGEKMAKNQELEIFLLEDPPTAED</sequence>
<dbReference type="Proteomes" id="UP000515211">
    <property type="component" value="Chromosome 1"/>
</dbReference>
<name>A0A9C6TL11_ARADU</name>
<dbReference type="RefSeq" id="XP_052118511.1">
    <property type="nucleotide sequence ID" value="XM_052262551.1"/>
</dbReference>
<dbReference type="KEGG" id="adu:127748306"/>
<evidence type="ECO:0000313" key="1">
    <source>
        <dbReference type="Proteomes" id="UP000515211"/>
    </source>
</evidence>
<proteinExistence type="predicted"/>
<organism evidence="1 2">
    <name type="scientific">Arachis duranensis</name>
    <name type="common">Wild peanut</name>
    <dbReference type="NCBI Taxonomy" id="130453"/>
    <lineage>
        <taxon>Eukaryota</taxon>
        <taxon>Viridiplantae</taxon>
        <taxon>Streptophyta</taxon>
        <taxon>Embryophyta</taxon>
        <taxon>Tracheophyta</taxon>
        <taxon>Spermatophyta</taxon>
        <taxon>Magnoliopsida</taxon>
        <taxon>eudicotyledons</taxon>
        <taxon>Gunneridae</taxon>
        <taxon>Pentapetalae</taxon>
        <taxon>rosids</taxon>
        <taxon>fabids</taxon>
        <taxon>Fabales</taxon>
        <taxon>Fabaceae</taxon>
        <taxon>Papilionoideae</taxon>
        <taxon>50 kb inversion clade</taxon>
        <taxon>dalbergioids sensu lato</taxon>
        <taxon>Dalbergieae</taxon>
        <taxon>Pterocarpus clade</taxon>
        <taxon>Arachis</taxon>
    </lineage>
</organism>
<keyword evidence="1" id="KW-1185">Reference proteome</keyword>
<reference evidence="1" key="1">
    <citation type="journal article" date="2016" name="Nat. Genet.">
        <title>The genome sequences of Arachis duranensis and Arachis ipaensis, the diploid ancestors of cultivated peanut.</title>
        <authorList>
            <person name="Bertioli D.J."/>
            <person name="Cannon S.B."/>
            <person name="Froenicke L."/>
            <person name="Huang G."/>
            <person name="Farmer A.D."/>
            <person name="Cannon E.K."/>
            <person name="Liu X."/>
            <person name="Gao D."/>
            <person name="Clevenger J."/>
            <person name="Dash S."/>
            <person name="Ren L."/>
            <person name="Moretzsohn M.C."/>
            <person name="Shirasawa K."/>
            <person name="Huang W."/>
            <person name="Vidigal B."/>
            <person name="Abernathy B."/>
            <person name="Chu Y."/>
            <person name="Niederhuth C.E."/>
            <person name="Umale P."/>
            <person name="Araujo A.C."/>
            <person name="Kozik A."/>
            <person name="Kim K.D."/>
            <person name="Burow M.D."/>
            <person name="Varshney R.K."/>
            <person name="Wang X."/>
            <person name="Zhang X."/>
            <person name="Barkley N."/>
            <person name="Guimaraes P.M."/>
            <person name="Isobe S."/>
            <person name="Guo B."/>
            <person name="Liao B."/>
            <person name="Stalker H.T."/>
            <person name="Schmitz R.J."/>
            <person name="Scheffler B.E."/>
            <person name="Leal-Bertioli S.C."/>
            <person name="Xun X."/>
            <person name="Jackson S.A."/>
            <person name="Michelmore R."/>
            <person name="Ozias-Akins P."/>
        </authorList>
    </citation>
    <scope>NUCLEOTIDE SEQUENCE [LARGE SCALE GENOMIC DNA]</scope>
    <source>
        <strain evidence="1">cv. V14167</strain>
    </source>
</reference>
<evidence type="ECO:0000313" key="2">
    <source>
        <dbReference type="RefSeq" id="XP_052118511.1"/>
    </source>
</evidence>
<gene>
    <name evidence="2" type="primary">LOC127748306</name>
</gene>
<dbReference type="AlphaFoldDB" id="A0A9C6TL11"/>